<dbReference type="GO" id="GO:0005524">
    <property type="term" value="F:ATP binding"/>
    <property type="evidence" value="ECO:0007669"/>
    <property type="project" value="UniProtKB-UniRule"/>
</dbReference>
<dbReference type="Gene3D" id="3.30.470.20">
    <property type="entry name" value="ATP-grasp fold, B domain"/>
    <property type="match status" value="1"/>
</dbReference>
<name>A0A9J6PK75_9PROT</name>
<evidence type="ECO:0000256" key="4">
    <source>
        <dbReference type="ARBA" id="ARBA00022840"/>
    </source>
</evidence>
<keyword evidence="1" id="KW-0816">Tricarboxylic acid cycle</keyword>
<dbReference type="InterPro" id="IPR032875">
    <property type="entry name" value="Succ_CoA_lig_flav_dom"/>
</dbReference>
<accession>A0A9J6PK75</accession>
<organism evidence="8 9">
    <name type="scientific">Futiania mangrovi</name>
    <dbReference type="NCBI Taxonomy" id="2959716"/>
    <lineage>
        <taxon>Bacteria</taxon>
        <taxon>Pseudomonadati</taxon>
        <taxon>Pseudomonadota</taxon>
        <taxon>Alphaproteobacteria</taxon>
        <taxon>Futianiales</taxon>
        <taxon>Futianiaceae</taxon>
        <taxon>Futiania</taxon>
    </lineage>
</organism>
<dbReference type="InterPro" id="IPR003781">
    <property type="entry name" value="CoA-bd"/>
</dbReference>
<gene>
    <name evidence="8" type="ORF">NJQ99_11105</name>
</gene>
<dbReference type="InterPro" id="IPR051538">
    <property type="entry name" value="Acyl-CoA_Synth/Transferase"/>
</dbReference>
<dbReference type="PROSITE" id="PS50975">
    <property type="entry name" value="ATP_GRASP"/>
    <property type="match status" value="1"/>
</dbReference>
<feature type="domain" description="ATP-grasp" evidence="7">
    <location>
        <begin position="502"/>
        <end position="538"/>
    </location>
</feature>
<sequence>MSVAAAGGTPAPDSGGDGGAALARALFAPRTVALIGASGDPRKTTSRPQRFLARHGFAGRVVPVNPTRAEIFGVPCAPDVGAIDGPVDHAFVMVGTDAVEDALAACAAKGVACATILASGFSEAGAEGKARQARVVEIARDAGMRLVGPNSLGVIDTRAGLTLSANAVLELPRLTKGRIGVISQSGSMIGALASRGEARGLGFSTLVSTGNEADLTVGDFIRLMVADEGTDAILLFLETVREPQRLMAACRLAHEAGKPVVAYRLGRSGAGEALAVSHTGAIAGSGAAVDAFLRHAGIYLVDSFEALVEAPQLLAGARGAGEGRIAVVTTTGGGGAMMVDALGTRGATAVPPPPGTVETLAEHGLALDDHAPLIDLTLAGARPDTVGAAVGALMAEETVDAVVMVVGSSAQFRPDLAVDPLLAFADAPKPFAVFVVPDAPDALRRLADAGIAAFRTPEACADALAALVRRTPPPPETDAQHGTALTPHLPQGRTRLDEAEGAALLARLGLPFAEMATAATAEDAAAAADRIGYPVALKILSPDIAHKTDTGGVVLGLGDGAAVASAATEMLERVAKAHPEAAISGVLVQRMERGLGEVLAGYRRDPVVGPIVTVAMGGVLAELYRDAAIRPAPVTVETARAMIAEVRGLKALSGWRGLPRGDLDALADAVAALSQLGASGLERVAEAEVNPLLVKAEGAGVAALDALVVLTP</sequence>
<evidence type="ECO:0000256" key="5">
    <source>
        <dbReference type="ARBA" id="ARBA00060888"/>
    </source>
</evidence>
<dbReference type="GO" id="GO:0016874">
    <property type="term" value="F:ligase activity"/>
    <property type="evidence" value="ECO:0007669"/>
    <property type="project" value="UniProtKB-KW"/>
</dbReference>
<dbReference type="InterPro" id="IPR016102">
    <property type="entry name" value="Succinyl-CoA_synth-like"/>
</dbReference>
<keyword evidence="9" id="KW-1185">Reference proteome</keyword>
<dbReference type="AlphaFoldDB" id="A0A9J6PK75"/>
<dbReference type="RefSeq" id="WP_269332899.1">
    <property type="nucleotide sequence ID" value="NZ_JAMZFT010000002.1"/>
</dbReference>
<keyword evidence="4 6" id="KW-0067">ATP-binding</keyword>
<keyword evidence="3 6" id="KW-0547">Nucleotide-binding</keyword>
<dbReference type="Proteomes" id="UP001055804">
    <property type="component" value="Unassembled WGS sequence"/>
</dbReference>
<dbReference type="SUPFAM" id="SSF51735">
    <property type="entry name" value="NAD(P)-binding Rossmann-fold domains"/>
    <property type="match status" value="1"/>
</dbReference>
<dbReference type="Gene3D" id="3.30.1490.20">
    <property type="entry name" value="ATP-grasp fold, A domain"/>
    <property type="match status" value="1"/>
</dbReference>
<proteinExistence type="inferred from homology"/>
<dbReference type="Pfam" id="PF13607">
    <property type="entry name" value="Succ_CoA_lig"/>
    <property type="match status" value="1"/>
</dbReference>
<comment type="caution">
    <text evidence="8">The sequence shown here is derived from an EMBL/GenBank/DDBJ whole genome shotgun (WGS) entry which is preliminary data.</text>
</comment>
<dbReference type="InterPro" id="IPR036291">
    <property type="entry name" value="NAD(P)-bd_dom_sf"/>
</dbReference>
<dbReference type="SMART" id="SM00881">
    <property type="entry name" value="CoA_binding"/>
    <property type="match status" value="1"/>
</dbReference>
<dbReference type="Gene3D" id="3.40.50.261">
    <property type="entry name" value="Succinyl-CoA synthetase domains"/>
    <property type="match status" value="2"/>
</dbReference>
<evidence type="ECO:0000256" key="3">
    <source>
        <dbReference type="ARBA" id="ARBA00022741"/>
    </source>
</evidence>
<dbReference type="Pfam" id="PF13380">
    <property type="entry name" value="CoA_binding_2"/>
    <property type="match status" value="1"/>
</dbReference>
<evidence type="ECO:0000256" key="1">
    <source>
        <dbReference type="ARBA" id="ARBA00022532"/>
    </source>
</evidence>
<evidence type="ECO:0000259" key="7">
    <source>
        <dbReference type="PROSITE" id="PS50975"/>
    </source>
</evidence>
<dbReference type="PANTHER" id="PTHR43334">
    <property type="entry name" value="ACETATE--COA LIGASE [ADP-FORMING]"/>
    <property type="match status" value="1"/>
</dbReference>
<dbReference type="GO" id="GO:0006099">
    <property type="term" value="P:tricarboxylic acid cycle"/>
    <property type="evidence" value="ECO:0007669"/>
    <property type="project" value="UniProtKB-KW"/>
</dbReference>
<dbReference type="FunFam" id="3.30.1490.20:FF:000020">
    <property type="entry name" value="Protein lysine acetyltransferase"/>
    <property type="match status" value="1"/>
</dbReference>
<protein>
    <submittedName>
        <fullName evidence="8">Acetate--CoA ligase family protein</fullName>
    </submittedName>
</protein>
<dbReference type="Pfam" id="PF13549">
    <property type="entry name" value="ATP-grasp_5"/>
    <property type="match status" value="1"/>
</dbReference>
<comment type="similarity">
    <text evidence="5">In the N-terminal section; belongs to the acetate CoA ligase alpha subunit family.</text>
</comment>
<dbReference type="EMBL" id="JAMZFT010000002">
    <property type="protein sequence ID" value="MCP1336959.1"/>
    <property type="molecule type" value="Genomic_DNA"/>
</dbReference>
<dbReference type="InterPro" id="IPR013815">
    <property type="entry name" value="ATP_grasp_subdomain_1"/>
</dbReference>
<dbReference type="GO" id="GO:0046872">
    <property type="term" value="F:metal ion binding"/>
    <property type="evidence" value="ECO:0007669"/>
    <property type="project" value="InterPro"/>
</dbReference>
<evidence type="ECO:0000313" key="9">
    <source>
        <dbReference type="Proteomes" id="UP001055804"/>
    </source>
</evidence>
<keyword evidence="2 8" id="KW-0436">Ligase</keyword>
<evidence type="ECO:0000256" key="6">
    <source>
        <dbReference type="PROSITE-ProRule" id="PRU00409"/>
    </source>
</evidence>
<dbReference type="Gene3D" id="3.40.50.720">
    <property type="entry name" value="NAD(P)-binding Rossmann-like Domain"/>
    <property type="match status" value="1"/>
</dbReference>
<evidence type="ECO:0000256" key="2">
    <source>
        <dbReference type="ARBA" id="ARBA00022598"/>
    </source>
</evidence>
<reference evidence="8" key="1">
    <citation type="submission" date="2022-06" db="EMBL/GenBank/DDBJ databases">
        <title>Isolation and Genomics of Futiania mangrovii gen. nov., sp. nov., a Rare and Metabolically-versatile member in the Class Alphaproteobacteria.</title>
        <authorList>
            <person name="Liu L."/>
            <person name="Huang W.-C."/>
            <person name="Pan J."/>
            <person name="Li J."/>
            <person name="Huang Y."/>
            <person name="Du H."/>
            <person name="Liu Y."/>
            <person name="Li M."/>
        </authorList>
    </citation>
    <scope>NUCLEOTIDE SEQUENCE</scope>
    <source>
        <strain evidence="8">FT118</strain>
    </source>
</reference>
<dbReference type="SUPFAM" id="SSF56059">
    <property type="entry name" value="Glutathione synthetase ATP-binding domain-like"/>
    <property type="match status" value="1"/>
</dbReference>
<dbReference type="SUPFAM" id="SSF52210">
    <property type="entry name" value="Succinyl-CoA synthetase domains"/>
    <property type="match status" value="2"/>
</dbReference>
<evidence type="ECO:0000313" key="8">
    <source>
        <dbReference type="EMBL" id="MCP1336959.1"/>
    </source>
</evidence>
<dbReference type="PANTHER" id="PTHR43334:SF1">
    <property type="entry name" value="3-HYDROXYPROPIONATE--COA LIGASE [ADP-FORMING]"/>
    <property type="match status" value="1"/>
</dbReference>
<dbReference type="InterPro" id="IPR011761">
    <property type="entry name" value="ATP-grasp"/>
</dbReference>